<feature type="transmembrane region" description="Helical" evidence="9">
    <location>
        <begin position="1381"/>
        <end position="1401"/>
    </location>
</feature>
<proteinExistence type="predicted"/>
<comment type="caution">
    <text evidence="12">The sequence shown here is derived from an EMBL/GenBank/DDBJ whole genome shotgun (WGS) entry which is preliminary data.</text>
</comment>
<dbReference type="PROSITE" id="PS50297">
    <property type="entry name" value="ANK_REP_REGION"/>
    <property type="match status" value="2"/>
</dbReference>
<feature type="domain" description="Glycosyltransferase 2-like" evidence="11">
    <location>
        <begin position="557"/>
        <end position="754"/>
    </location>
</feature>
<dbReference type="InterPro" id="IPR001173">
    <property type="entry name" value="Glyco_trans_2-like"/>
</dbReference>
<accession>A0AAD5Y3V6</accession>
<feature type="transmembrane region" description="Helical" evidence="9">
    <location>
        <begin position="156"/>
        <end position="178"/>
    </location>
</feature>
<keyword evidence="5 9" id="KW-1133">Transmembrane helix</keyword>
<evidence type="ECO:0000256" key="5">
    <source>
        <dbReference type="ARBA" id="ARBA00022989"/>
    </source>
</evidence>
<keyword evidence="4 9" id="KW-0812">Transmembrane</keyword>
<feature type="transmembrane region" description="Helical" evidence="9">
    <location>
        <begin position="858"/>
        <end position="876"/>
    </location>
</feature>
<feature type="transmembrane region" description="Helical" evidence="9">
    <location>
        <begin position="734"/>
        <end position="753"/>
    </location>
</feature>
<dbReference type="SMART" id="SM00248">
    <property type="entry name" value="ANK"/>
    <property type="match status" value="3"/>
</dbReference>
<dbReference type="EMBL" id="JADGKB010000096">
    <property type="protein sequence ID" value="KAJ3253957.1"/>
    <property type="molecule type" value="Genomic_DNA"/>
</dbReference>
<feature type="transmembrane region" description="Helical" evidence="9">
    <location>
        <begin position="1253"/>
        <end position="1275"/>
    </location>
</feature>
<dbReference type="SUPFAM" id="SSF48403">
    <property type="entry name" value="Ankyrin repeat"/>
    <property type="match status" value="1"/>
</dbReference>
<protein>
    <recommendedName>
        <fullName evidence="11">Glycosyltransferase 2-like domain-containing protein</fullName>
    </recommendedName>
</protein>
<evidence type="ECO:0000256" key="10">
    <source>
        <dbReference type="SAM" id="SignalP"/>
    </source>
</evidence>
<dbReference type="Gene3D" id="1.25.40.20">
    <property type="entry name" value="Ankyrin repeat-containing domain"/>
    <property type="match status" value="1"/>
</dbReference>
<dbReference type="Pfam" id="PF13632">
    <property type="entry name" value="Glyco_trans_2_3"/>
    <property type="match status" value="2"/>
</dbReference>
<evidence type="ECO:0000313" key="13">
    <source>
        <dbReference type="Proteomes" id="UP001210925"/>
    </source>
</evidence>
<feature type="transmembrane region" description="Helical" evidence="9">
    <location>
        <begin position="1224"/>
        <end position="1246"/>
    </location>
</feature>
<reference evidence="12" key="1">
    <citation type="submission" date="2020-05" db="EMBL/GenBank/DDBJ databases">
        <title>Phylogenomic resolution of chytrid fungi.</title>
        <authorList>
            <person name="Stajich J.E."/>
            <person name="Amses K."/>
            <person name="Simmons R."/>
            <person name="Seto K."/>
            <person name="Myers J."/>
            <person name="Bonds A."/>
            <person name="Quandt C.A."/>
            <person name="Barry K."/>
            <person name="Liu P."/>
            <person name="Grigoriev I."/>
            <person name="Longcore J.E."/>
            <person name="James T.Y."/>
        </authorList>
    </citation>
    <scope>NUCLEOTIDE SEQUENCE</scope>
    <source>
        <strain evidence="12">PLAUS21</strain>
    </source>
</reference>
<dbReference type="InterPro" id="IPR050321">
    <property type="entry name" value="Glycosyltr_2/OpgH_subfam"/>
</dbReference>
<evidence type="ECO:0000256" key="6">
    <source>
        <dbReference type="ARBA" id="ARBA00023136"/>
    </source>
</evidence>
<dbReference type="PANTHER" id="PTHR43867">
    <property type="entry name" value="CELLULOSE SYNTHASE CATALYTIC SUBUNIT A [UDP-FORMING]"/>
    <property type="match status" value="1"/>
</dbReference>
<dbReference type="InterPro" id="IPR002110">
    <property type="entry name" value="Ankyrin_rpt"/>
</dbReference>
<keyword evidence="10" id="KW-0732">Signal</keyword>
<dbReference type="InterPro" id="IPR029044">
    <property type="entry name" value="Nucleotide-diphossugar_trans"/>
</dbReference>
<dbReference type="GO" id="GO:0016020">
    <property type="term" value="C:membrane"/>
    <property type="evidence" value="ECO:0007669"/>
    <property type="project" value="UniProtKB-SubCell"/>
</dbReference>
<evidence type="ECO:0000256" key="4">
    <source>
        <dbReference type="ARBA" id="ARBA00022692"/>
    </source>
</evidence>
<keyword evidence="13" id="KW-1185">Reference proteome</keyword>
<dbReference type="GO" id="GO:0006011">
    <property type="term" value="P:UDP-alpha-D-glucose metabolic process"/>
    <property type="evidence" value="ECO:0007669"/>
    <property type="project" value="InterPro"/>
</dbReference>
<keyword evidence="2" id="KW-0328">Glycosyltransferase</keyword>
<feature type="transmembrane region" description="Helical" evidence="9">
    <location>
        <begin position="1518"/>
        <end position="1538"/>
    </location>
</feature>
<feature type="transmembrane region" description="Helical" evidence="9">
    <location>
        <begin position="416"/>
        <end position="440"/>
    </location>
</feature>
<evidence type="ECO:0000256" key="8">
    <source>
        <dbReference type="SAM" id="MobiDB-lite"/>
    </source>
</evidence>
<keyword evidence="3" id="KW-0808">Transferase</keyword>
<gene>
    <name evidence="12" type="ORF">HK103_007626</name>
</gene>
<evidence type="ECO:0000256" key="9">
    <source>
        <dbReference type="SAM" id="Phobius"/>
    </source>
</evidence>
<dbReference type="GO" id="GO:0035438">
    <property type="term" value="F:cyclic-di-GMP binding"/>
    <property type="evidence" value="ECO:0007669"/>
    <property type="project" value="InterPro"/>
</dbReference>
<evidence type="ECO:0000256" key="3">
    <source>
        <dbReference type="ARBA" id="ARBA00022679"/>
    </source>
</evidence>
<feature type="signal peptide" evidence="10">
    <location>
        <begin position="1"/>
        <end position="19"/>
    </location>
</feature>
<name>A0AAD5Y3V6_9FUNG</name>
<feature type="repeat" description="ANK" evidence="7">
    <location>
        <begin position="223"/>
        <end position="255"/>
    </location>
</feature>
<dbReference type="GO" id="GO:0016759">
    <property type="term" value="F:cellulose synthase activity"/>
    <property type="evidence" value="ECO:0007669"/>
    <property type="project" value="InterPro"/>
</dbReference>
<dbReference type="Gene3D" id="3.90.550.10">
    <property type="entry name" value="Spore Coat Polysaccharide Biosynthesis Protein SpsA, Chain A"/>
    <property type="match status" value="2"/>
</dbReference>
<dbReference type="SUPFAM" id="SSF53448">
    <property type="entry name" value="Nucleotide-diphospho-sugar transferases"/>
    <property type="match status" value="2"/>
</dbReference>
<keyword evidence="7" id="KW-0040">ANK repeat</keyword>
<feature type="transmembrane region" description="Helical" evidence="9">
    <location>
        <begin position="759"/>
        <end position="782"/>
    </location>
</feature>
<dbReference type="InterPro" id="IPR003919">
    <property type="entry name" value="Cell_synth_A"/>
</dbReference>
<dbReference type="PANTHER" id="PTHR43867:SF2">
    <property type="entry name" value="CELLULOSE SYNTHASE CATALYTIC SUBUNIT A [UDP-FORMING]"/>
    <property type="match status" value="1"/>
</dbReference>
<dbReference type="InterPro" id="IPR036770">
    <property type="entry name" value="Ankyrin_rpt-contain_sf"/>
</dbReference>
<keyword evidence="6 9" id="KW-0472">Membrane</keyword>
<feature type="transmembrane region" description="Helical" evidence="9">
    <location>
        <begin position="1295"/>
        <end position="1312"/>
    </location>
</feature>
<dbReference type="Pfam" id="PF13637">
    <property type="entry name" value="Ank_4"/>
    <property type="match status" value="1"/>
</dbReference>
<comment type="subcellular location">
    <subcellularLocation>
        <location evidence="1">Membrane</location>
        <topology evidence="1">Multi-pass membrane protein</topology>
    </subcellularLocation>
</comment>
<dbReference type="PROSITE" id="PS50088">
    <property type="entry name" value="ANK_REPEAT"/>
    <property type="match status" value="2"/>
</dbReference>
<dbReference type="CDD" id="cd06421">
    <property type="entry name" value="CESA_CelA_like"/>
    <property type="match status" value="2"/>
</dbReference>
<feature type="transmembrane region" description="Helical" evidence="9">
    <location>
        <begin position="382"/>
        <end position="401"/>
    </location>
</feature>
<feature type="chain" id="PRO_5042123854" description="Glycosyltransferase 2-like domain-containing protein" evidence="10">
    <location>
        <begin position="20"/>
        <end position="1544"/>
    </location>
</feature>
<feature type="region of interest" description="Disordered" evidence="8">
    <location>
        <begin position="64"/>
        <end position="101"/>
    </location>
</feature>
<dbReference type="PRINTS" id="PR01439">
    <property type="entry name" value="CELLSNTHASEA"/>
</dbReference>
<dbReference type="Proteomes" id="UP001210925">
    <property type="component" value="Unassembled WGS sequence"/>
</dbReference>
<feature type="region of interest" description="Disordered" evidence="8">
    <location>
        <begin position="122"/>
        <end position="142"/>
    </location>
</feature>
<feature type="compositionally biased region" description="Polar residues" evidence="8">
    <location>
        <begin position="122"/>
        <end position="139"/>
    </location>
</feature>
<feature type="transmembrane region" description="Helical" evidence="9">
    <location>
        <begin position="1350"/>
        <end position="1369"/>
    </location>
</feature>
<evidence type="ECO:0000256" key="2">
    <source>
        <dbReference type="ARBA" id="ARBA00022676"/>
    </source>
</evidence>
<feature type="compositionally biased region" description="Low complexity" evidence="8">
    <location>
        <begin position="87"/>
        <end position="101"/>
    </location>
</feature>
<sequence>MKFSSYLGLISAWISLTGAQVPVVNATVTTSAEPNIPMPTTANIQKPTVTQVGPLKTPGIAAHPAKGNPGKLQKAVSSATAPHRSSLRTTASTPTTTTSSVPTATIEATTIVVAAALSNATPTQNTPTVQKNSTISENHQTTKDDPLFNQFITEMAGVYTLLSFVVFVISFVLLVITVRHFKSKGKMDPVHAGALRYCAAQGNISALELLSKQPNFNVNSSHDGFTALHAASVAGQTKAVEWLLNNGADTSLKKNDEWNDTALHYAAAKGHADVVALLLKHGAAQEKNFAGQLPIDLAKEYNHTKVLRAFYEFENPDAVLNPPQSVHEGNFYLADSESSDGYASSISSKHTQEVDESDLSWVLERRWDNAGTPGTKIYPNTALTKFFVVASVFITLIYITWRACRTINPDHLGYSIFIYVCELFLTLQFLLSLVLMWAPITRPDKDLYKMVGESEFPTVDIYVVTYNEDEEIVDATVCAAANMQYPKRKLNIFVLDDGKRDNIRLMSLRIQAELESIGSRVKITYCARPKVKGVNHHAKAGNINHCFTKLPQSKGDYVLILDCDMIVTKSFLLKTIPHFFELKNGKYVRKEKTAMLQIPQRFYNLGKNDPWWHTAEDFNAAGFEGSDGVGGTPCVGTGVLFRRECLLSLGGQSYWSVTEDFKTSFNLIGEGFSTMYLFRNLVFGIAVDDVVGIYKQRLRWSTGGLQILQYDNPLFKVGLPWAATSLFFCNAWQYVLCIPYLAVTIAPLVYFILGVSPVYTLLLETSIFVGGFILVTRCLQWWQVRLIRGSKDMALWRGCQQIVWLAPIFFHSLCQMVWLKTGKRVIEFIQRKTSHVEFVTSRKDGAKMPITEILKSNWFPLLAYSAFLFGIVWHVVRLALKIETPNANWILQWCLGFFLCLVVCMMLYPSFSDTFPILVREEKGFVSWECNSCCLWYRELYKMIREADFPSVDVYVVTYNEDEEIVDATVCAAANMQYPKRKLNIFVLDDGKRDNIRLMSLRIQAELESIGSRVKITYCARPKVKGVNHHAKAGNINHCFTKLPQSKGDYVLILDCDMIVTKSFLLKTIPHFFELKNGKYVRKEKTAMLQIPQRFYNLGKNDPWWHTAEDFNAAGFEGSDGVGGTPCVGTGVLFRRECLLSLGGQSYWSVTEDFKTSFNLIGEGFSTMYLFRNLVFGIAVDDVVGIYKQRLRWSTGGLQILQYDNPLFKVGLPWAATSLFFCNAWQYVLCIPYLAVTIAPLVYFILGVSPVYTLLLETSIFVGGFILVTRCLQWWQVRLIRGSKDMALWRGCQQIVWLAPIFFHSLCQMVWLKTGKRVIEFIQRKTSHVEFVTSRKDGAKMPITEILKSNWFPLLAYSAFLFGIVWHVVRLALKIETPNANWILQWCLGFFLCLVVCMMLYPSFSDTFPILVREEKGFVSWEVDPVIVEVSNDIESQNNTKEQRRIVRAKSLKKIREEVYQNVADGEAYFRLRINSDSMASIADSLAESVASSTASSVIKVPMFNLVKQPSTVWKYRVLQGAMVLFAAIGLPLIAIYITRDTRL</sequence>
<evidence type="ECO:0000256" key="1">
    <source>
        <dbReference type="ARBA" id="ARBA00004141"/>
    </source>
</evidence>
<evidence type="ECO:0000259" key="11">
    <source>
        <dbReference type="Pfam" id="PF13632"/>
    </source>
</evidence>
<evidence type="ECO:0000256" key="7">
    <source>
        <dbReference type="PROSITE-ProRule" id="PRU00023"/>
    </source>
</evidence>
<feature type="transmembrane region" description="Helical" evidence="9">
    <location>
        <begin position="888"/>
        <end position="908"/>
    </location>
</feature>
<evidence type="ECO:0000313" key="12">
    <source>
        <dbReference type="EMBL" id="KAJ3253957.1"/>
    </source>
</evidence>
<feature type="repeat" description="ANK" evidence="7">
    <location>
        <begin position="258"/>
        <end position="283"/>
    </location>
</feature>
<organism evidence="12 13">
    <name type="scientific">Boothiomyces macroporosus</name>
    <dbReference type="NCBI Taxonomy" id="261099"/>
    <lineage>
        <taxon>Eukaryota</taxon>
        <taxon>Fungi</taxon>
        <taxon>Fungi incertae sedis</taxon>
        <taxon>Chytridiomycota</taxon>
        <taxon>Chytridiomycota incertae sedis</taxon>
        <taxon>Chytridiomycetes</taxon>
        <taxon>Rhizophydiales</taxon>
        <taxon>Terramycetaceae</taxon>
        <taxon>Boothiomyces</taxon>
    </lineage>
</organism>
<feature type="domain" description="Glycosyltransferase 2-like" evidence="11">
    <location>
        <begin position="1050"/>
        <end position="1247"/>
    </location>
</feature>